<reference evidence="3" key="2">
    <citation type="submission" date="2015-01" db="EMBL/GenBank/DDBJ databases">
        <title>Evolutionary Origins and Diversification of the Mycorrhizal Mutualists.</title>
        <authorList>
            <consortium name="DOE Joint Genome Institute"/>
            <consortium name="Mycorrhizal Genomics Consortium"/>
            <person name="Kohler A."/>
            <person name="Kuo A."/>
            <person name="Nagy L.G."/>
            <person name="Floudas D."/>
            <person name="Copeland A."/>
            <person name="Barry K.W."/>
            <person name="Cichocki N."/>
            <person name="Veneault-Fourrey C."/>
            <person name="LaButti K."/>
            <person name="Lindquist E.A."/>
            <person name="Lipzen A."/>
            <person name="Lundell T."/>
            <person name="Morin E."/>
            <person name="Murat C."/>
            <person name="Riley R."/>
            <person name="Ohm R."/>
            <person name="Sun H."/>
            <person name="Tunlid A."/>
            <person name="Henrissat B."/>
            <person name="Grigoriev I.V."/>
            <person name="Hibbett D.S."/>
            <person name="Martin F."/>
        </authorList>
    </citation>
    <scope>NUCLEOTIDE SEQUENCE [LARGE SCALE GENOMIC DNA]</scope>
    <source>
        <strain evidence="3">MAFF 305830</strain>
    </source>
</reference>
<evidence type="ECO:0000313" key="2">
    <source>
        <dbReference type="EMBL" id="KIM22208.1"/>
    </source>
</evidence>
<sequence length="107" mass="11792">MSFQLSSTDINLRGTILMARAADTEQNWQDASLDLDTIFGNINGDLVFGEQGFSETADEYSVNVDDDGSVWLSATLKTDDDELNTSKICLDEYIMNDNGELKPVSTN</sequence>
<name>A0A0C2W6Z4_SERVB</name>
<gene>
    <name evidence="2" type="ORF">M408DRAFT_333039</name>
</gene>
<feature type="domain" description="Cyanovirin-N" evidence="1">
    <location>
        <begin position="2"/>
        <end position="103"/>
    </location>
</feature>
<keyword evidence="3" id="KW-1185">Reference proteome</keyword>
<dbReference type="AlphaFoldDB" id="A0A0C2W6Z4"/>
<proteinExistence type="predicted"/>
<dbReference type="SUPFAM" id="SSF51322">
    <property type="entry name" value="Cyanovirin-N"/>
    <property type="match status" value="1"/>
</dbReference>
<evidence type="ECO:0000313" key="3">
    <source>
        <dbReference type="Proteomes" id="UP000054097"/>
    </source>
</evidence>
<dbReference type="Proteomes" id="UP000054097">
    <property type="component" value="Unassembled WGS sequence"/>
</dbReference>
<dbReference type="EMBL" id="KN824361">
    <property type="protein sequence ID" value="KIM22208.1"/>
    <property type="molecule type" value="Genomic_DNA"/>
</dbReference>
<dbReference type="PANTHER" id="PTHR42076">
    <property type="entry name" value="CYANOVIRIN-N HOMOLOG"/>
    <property type="match status" value="1"/>
</dbReference>
<dbReference type="InterPro" id="IPR036673">
    <property type="entry name" value="Cyanovirin-N_sf"/>
</dbReference>
<evidence type="ECO:0000259" key="1">
    <source>
        <dbReference type="SMART" id="SM01111"/>
    </source>
</evidence>
<dbReference type="HOGENOM" id="CLU_144945_0_0_1"/>
<dbReference type="OrthoDB" id="2441380at2759"/>
<dbReference type="SMART" id="SM01111">
    <property type="entry name" value="CVNH"/>
    <property type="match status" value="1"/>
</dbReference>
<dbReference type="Gene3D" id="2.30.60.10">
    <property type="entry name" value="Cyanovirin-N"/>
    <property type="match status" value="1"/>
</dbReference>
<reference evidence="2 3" key="1">
    <citation type="submission" date="2014-04" db="EMBL/GenBank/DDBJ databases">
        <authorList>
            <consortium name="DOE Joint Genome Institute"/>
            <person name="Kuo A."/>
            <person name="Zuccaro A."/>
            <person name="Kohler A."/>
            <person name="Nagy L.G."/>
            <person name="Floudas D."/>
            <person name="Copeland A."/>
            <person name="Barry K.W."/>
            <person name="Cichocki N."/>
            <person name="Veneault-Fourrey C."/>
            <person name="LaButti K."/>
            <person name="Lindquist E.A."/>
            <person name="Lipzen A."/>
            <person name="Lundell T."/>
            <person name="Morin E."/>
            <person name="Murat C."/>
            <person name="Sun H."/>
            <person name="Tunlid A."/>
            <person name="Henrissat B."/>
            <person name="Grigoriev I.V."/>
            <person name="Hibbett D.S."/>
            <person name="Martin F."/>
            <person name="Nordberg H.P."/>
            <person name="Cantor M.N."/>
            <person name="Hua S.X."/>
        </authorList>
    </citation>
    <scope>NUCLEOTIDE SEQUENCE [LARGE SCALE GENOMIC DNA]</scope>
    <source>
        <strain evidence="2 3">MAFF 305830</strain>
    </source>
</reference>
<organism evidence="2 3">
    <name type="scientific">Serendipita vermifera MAFF 305830</name>
    <dbReference type="NCBI Taxonomy" id="933852"/>
    <lineage>
        <taxon>Eukaryota</taxon>
        <taxon>Fungi</taxon>
        <taxon>Dikarya</taxon>
        <taxon>Basidiomycota</taxon>
        <taxon>Agaricomycotina</taxon>
        <taxon>Agaricomycetes</taxon>
        <taxon>Sebacinales</taxon>
        <taxon>Serendipitaceae</taxon>
        <taxon>Serendipita</taxon>
    </lineage>
</organism>
<dbReference type="PANTHER" id="PTHR42076:SF1">
    <property type="entry name" value="CYANOVIRIN-N DOMAIN-CONTAINING PROTEIN"/>
    <property type="match status" value="1"/>
</dbReference>
<accession>A0A0C2W6Z4</accession>
<protein>
    <recommendedName>
        <fullName evidence="1">Cyanovirin-N domain-containing protein</fullName>
    </recommendedName>
</protein>
<dbReference type="Pfam" id="PF08881">
    <property type="entry name" value="CVNH"/>
    <property type="match status" value="1"/>
</dbReference>
<dbReference type="InterPro" id="IPR011058">
    <property type="entry name" value="Cyanovirin-N"/>
</dbReference>